<evidence type="ECO:0000313" key="2">
    <source>
        <dbReference type="Proteomes" id="UP000198379"/>
    </source>
</evidence>
<dbReference type="AlphaFoldDB" id="A0A239ADE8"/>
<proteinExistence type="predicted"/>
<name>A0A239ADE8_9FLAO</name>
<organism evidence="1 2">
    <name type="scientific">Dokdonia pacifica</name>
    <dbReference type="NCBI Taxonomy" id="1627892"/>
    <lineage>
        <taxon>Bacteria</taxon>
        <taxon>Pseudomonadati</taxon>
        <taxon>Bacteroidota</taxon>
        <taxon>Flavobacteriia</taxon>
        <taxon>Flavobacteriales</taxon>
        <taxon>Flavobacteriaceae</taxon>
        <taxon>Dokdonia</taxon>
    </lineage>
</organism>
<protein>
    <submittedName>
        <fullName evidence="1">Uncharacterized protein</fullName>
    </submittedName>
</protein>
<keyword evidence="2" id="KW-1185">Reference proteome</keyword>
<sequence length="31" mass="3717">MLINILLYIKMICYLFCLKKACYKNVESETN</sequence>
<accession>A0A239ADE8</accession>
<dbReference type="EMBL" id="FZNY01000004">
    <property type="protein sequence ID" value="SNR93371.1"/>
    <property type="molecule type" value="Genomic_DNA"/>
</dbReference>
<reference evidence="1 2" key="1">
    <citation type="submission" date="2017-06" db="EMBL/GenBank/DDBJ databases">
        <authorList>
            <person name="Kim H.J."/>
            <person name="Triplett B.A."/>
        </authorList>
    </citation>
    <scope>NUCLEOTIDE SEQUENCE [LARGE SCALE GENOMIC DNA]</scope>
    <source>
        <strain evidence="1 2">DSM 25597</strain>
    </source>
</reference>
<dbReference type="Proteomes" id="UP000198379">
    <property type="component" value="Unassembled WGS sequence"/>
</dbReference>
<evidence type="ECO:0000313" key="1">
    <source>
        <dbReference type="EMBL" id="SNR93371.1"/>
    </source>
</evidence>
<gene>
    <name evidence="1" type="ORF">SAMN06265376_104332</name>
</gene>